<accession>A0A0H2LU92</accession>
<organism evidence="3 4">
    <name type="scientific">Variovorax paradoxus</name>
    <dbReference type="NCBI Taxonomy" id="34073"/>
    <lineage>
        <taxon>Bacteria</taxon>
        <taxon>Pseudomonadati</taxon>
        <taxon>Pseudomonadota</taxon>
        <taxon>Betaproteobacteria</taxon>
        <taxon>Burkholderiales</taxon>
        <taxon>Comamonadaceae</taxon>
        <taxon>Variovorax</taxon>
    </lineage>
</organism>
<protein>
    <submittedName>
        <fullName evidence="3">2,3-dehydroadipyl-CoA hydratase</fullName>
        <ecNumber evidence="3">4.2.1.17</ecNumber>
    </submittedName>
</protein>
<dbReference type="RefSeq" id="WP_047786425.1">
    <property type="nucleotide sequence ID" value="NZ_JZWI01000029.1"/>
</dbReference>
<dbReference type="SUPFAM" id="SSF52096">
    <property type="entry name" value="ClpP/crotonase"/>
    <property type="match status" value="1"/>
</dbReference>
<comment type="caution">
    <text evidence="3">The sequence shown here is derived from an EMBL/GenBank/DDBJ whole genome shotgun (WGS) entry which is preliminary data.</text>
</comment>
<keyword evidence="3" id="KW-0456">Lyase</keyword>
<dbReference type="AlphaFoldDB" id="A0A0H2LU92"/>
<dbReference type="CDD" id="cd06558">
    <property type="entry name" value="crotonase-like"/>
    <property type="match status" value="1"/>
</dbReference>
<dbReference type="EC" id="4.2.1.17" evidence="3"/>
<dbReference type="Pfam" id="PF00378">
    <property type="entry name" value="ECH_1"/>
    <property type="match status" value="1"/>
</dbReference>
<proteinExistence type="inferred from homology"/>
<sequence length="251" mass="27244">MPPTLQIDGHVAYLTLRRPQSANKLTPEDLPALVRHLETVNGSPDVLVLVVRSEGKYFCSGYDISEVASSSQTEGRSFGDMVDALENCRAVTIAAVHGGVFGGATDLVLACDFRVGVRAAEMFMPAARLGLHYYQSGMERYVSRLGLDTAKRLFLTAEKLDGSAMRECGFLTHLVEDAAALDAEVLRLRTTLAGMAPLALLGMKKHLNQIARGTADAASIQREVQRTVASEDLAEGGRAWREKRPPVFKGR</sequence>
<name>A0A0H2LU92_VARPD</name>
<dbReference type="PANTHER" id="PTHR11941:SF54">
    <property type="entry name" value="ENOYL-COA HYDRATASE, MITOCHONDRIAL"/>
    <property type="match status" value="1"/>
</dbReference>
<dbReference type="PROSITE" id="PS00166">
    <property type="entry name" value="ENOYL_COA_HYDRATASE"/>
    <property type="match status" value="1"/>
</dbReference>
<gene>
    <name evidence="3" type="primary">paaF6</name>
    <name evidence="3" type="ORF">VPARA_49510</name>
</gene>
<evidence type="ECO:0000256" key="1">
    <source>
        <dbReference type="ARBA" id="ARBA00005254"/>
    </source>
</evidence>
<evidence type="ECO:0000256" key="2">
    <source>
        <dbReference type="RuleBase" id="RU003707"/>
    </source>
</evidence>
<dbReference type="GO" id="GO:0006635">
    <property type="term" value="P:fatty acid beta-oxidation"/>
    <property type="evidence" value="ECO:0007669"/>
    <property type="project" value="TreeGrafter"/>
</dbReference>
<dbReference type="EMBL" id="JZWI01000029">
    <property type="protein sequence ID" value="KLN53823.1"/>
    <property type="molecule type" value="Genomic_DNA"/>
</dbReference>
<dbReference type="GO" id="GO:0004300">
    <property type="term" value="F:enoyl-CoA hydratase activity"/>
    <property type="evidence" value="ECO:0007669"/>
    <property type="project" value="UniProtKB-EC"/>
</dbReference>
<evidence type="ECO:0000313" key="3">
    <source>
        <dbReference type="EMBL" id="KLN53823.1"/>
    </source>
</evidence>
<dbReference type="Proteomes" id="UP000035170">
    <property type="component" value="Unassembled WGS sequence"/>
</dbReference>
<dbReference type="InterPro" id="IPR001753">
    <property type="entry name" value="Enoyl-CoA_hydra/iso"/>
</dbReference>
<dbReference type="PATRIC" id="fig|34073.19.peg.5069"/>
<comment type="similarity">
    <text evidence="1 2">Belongs to the enoyl-CoA hydratase/isomerase family.</text>
</comment>
<dbReference type="PANTHER" id="PTHR11941">
    <property type="entry name" value="ENOYL-COA HYDRATASE-RELATED"/>
    <property type="match status" value="1"/>
</dbReference>
<evidence type="ECO:0000313" key="4">
    <source>
        <dbReference type="Proteomes" id="UP000035170"/>
    </source>
</evidence>
<keyword evidence="4" id="KW-1185">Reference proteome</keyword>
<dbReference type="InterPro" id="IPR018376">
    <property type="entry name" value="Enoyl-CoA_hyd/isom_CS"/>
</dbReference>
<reference evidence="3 4" key="1">
    <citation type="submission" date="2015-03" db="EMBL/GenBank/DDBJ databases">
        <title>Genome sequence of Variovorax paradoxus TBEA6.</title>
        <authorList>
            <person name="Poehlein A."/>
            <person name="Schuldes J."/>
            <person name="Wuebbeler J.H."/>
            <person name="Hiessl S."/>
            <person name="Steinbuechel A."/>
            <person name="Daniel R."/>
        </authorList>
    </citation>
    <scope>NUCLEOTIDE SEQUENCE [LARGE SCALE GENOMIC DNA]</scope>
    <source>
        <strain evidence="3 4">TBEA6</strain>
    </source>
</reference>
<dbReference type="InterPro" id="IPR029045">
    <property type="entry name" value="ClpP/crotonase-like_dom_sf"/>
</dbReference>
<dbReference type="Gene3D" id="3.90.226.10">
    <property type="entry name" value="2-enoyl-CoA Hydratase, Chain A, domain 1"/>
    <property type="match status" value="1"/>
</dbReference>